<feature type="compositionally biased region" description="Basic and acidic residues" evidence="1">
    <location>
        <begin position="481"/>
        <end position="493"/>
    </location>
</feature>
<feature type="compositionally biased region" description="Acidic residues" evidence="1">
    <location>
        <begin position="581"/>
        <end position="591"/>
    </location>
</feature>
<reference evidence="2 3" key="1">
    <citation type="submission" date="2024-04" db="EMBL/GenBank/DDBJ databases">
        <authorList>
            <person name="Waldvogel A.-M."/>
            <person name="Schoenle A."/>
        </authorList>
    </citation>
    <scope>NUCLEOTIDE SEQUENCE [LARGE SCALE GENOMIC DNA]</scope>
</reference>
<evidence type="ECO:0000313" key="3">
    <source>
        <dbReference type="Proteomes" id="UP001497482"/>
    </source>
</evidence>
<feature type="compositionally biased region" description="Polar residues" evidence="1">
    <location>
        <begin position="80"/>
        <end position="95"/>
    </location>
</feature>
<organism evidence="2 3">
    <name type="scientific">Knipowitschia caucasica</name>
    <name type="common">Caucasian dwarf goby</name>
    <name type="synonym">Pomatoschistus caucasicus</name>
    <dbReference type="NCBI Taxonomy" id="637954"/>
    <lineage>
        <taxon>Eukaryota</taxon>
        <taxon>Metazoa</taxon>
        <taxon>Chordata</taxon>
        <taxon>Craniata</taxon>
        <taxon>Vertebrata</taxon>
        <taxon>Euteleostomi</taxon>
        <taxon>Actinopterygii</taxon>
        <taxon>Neopterygii</taxon>
        <taxon>Teleostei</taxon>
        <taxon>Neoteleostei</taxon>
        <taxon>Acanthomorphata</taxon>
        <taxon>Gobiaria</taxon>
        <taxon>Gobiiformes</taxon>
        <taxon>Gobioidei</taxon>
        <taxon>Gobiidae</taxon>
        <taxon>Gobiinae</taxon>
        <taxon>Knipowitschia</taxon>
    </lineage>
</organism>
<feature type="compositionally biased region" description="Basic and acidic residues" evidence="1">
    <location>
        <begin position="561"/>
        <end position="571"/>
    </location>
</feature>
<feature type="compositionally biased region" description="Basic and acidic residues" evidence="1">
    <location>
        <begin position="501"/>
        <end position="515"/>
    </location>
</feature>
<feature type="compositionally biased region" description="Gly residues" evidence="1">
    <location>
        <begin position="403"/>
        <end position="435"/>
    </location>
</feature>
<dbReference type="EMBL" id="OZ035832">
    <property type="protein sequence ID" value="CAL1572204.1"/>
    <property type="molecule type" value="Genomic_DNA"/>
</dbReference>
<proteinExistence type="predicted"/>
<feature type="compositionally biased region" description="Low complexity" evidence="1">
    <location>
        <begin position="539"/>
        <end position="555"/>
    </location>
</feature>
<feature type="region of interest" description="Disordered" evidence="1">
    <location>
        <begin position="347"/>
        <end position="591"/>
    </location>
</feature>
<name>A0AAV2J3U2_KNICA</name>
<protein>
    <submittedName>
        <fullName evidence="2">Uncharacterized protein</fullName>
    </submittedName>
</protein>
<keyword evidence="3" id="KW-1185">Reference proteome</keyword>
<dbReference type="Proteomes" id="UP001497482">
    <property type="component" value="Chromosome 10"/>
</dbReference>
<sequence>MLTASCRIISALIKVTAVSKVKRSPNVSQSGDDSSSANHFSPVVDGAHLVSSAPHSRPGLLSSDPSYPWLADSWPAPSLPVTSSSGGPNELSNFGRSEHSGQEKSATMLSDGAIYSSIDFTSKGSYNSPCSQPQSCQATPYATTQILHSSSIHELAVELPDSQWKTSLQTKHDMASLGYSLPEKGSCNNTLLFIPDHRLAEGLSNRIPHNQSQDFSSGSSERSSQSAPPAPPRPLSPSHTYSYITHGLDETEEEELLDTDGELRPPQYHPHRRLLLRTPGSSTGDLDLDSSVTGSMVNGWGSASEEENVSSGRSSAVSSSDGSFFTDADFAQAVAAAADYQGLRAGPKYGTQGPEGGANSARKYQIMGHGVRPASPVSTDSSMSLAAVQRRPQRKHKQHPGGQHLGGQHPGGQHPGGQHPGGQHPGGQHPGGQHPGGPHPGGPRREAYSDDLPPPPVPPPAGPQSPTHPCKTPEGRGVLSPKEKRGGSYRPRDPPSGPRDPCSEHRGSAERREGGVKGSKTRQHTGSEDILPYSRPQFPSVNGPQPSSSSSMSSRGSGGRRRGEGPTRRNQADTTGAFTPGEEEERETLES</sequence>
<feature type="region of interest" description="Disordered" evidence="1">
    <location>
        <begin position="207"/>
        <end position="321"/>
    </location>
</feature>
<feature type="compositionally biased region" description="Low complexity" evidence="1">
    <location>
        <begin position="280"/>
        <end position="291"/>
    </location>
</feature>
<accession>A0AAV2J3U2</accession>
<feature type="compositionally biased region" description="Polar residues" evidence="1">
    <location>
        <begin position="25"/>
        <end position="39"/>
    </location>
</feature>
<gene>
    <name evidence="2" type="ORF">KC01_LOCUS4247</name>
</gene>
<feature type="region of interest" description="Disordered" evidence="1">
    <location>
        <begin position="79"/>
        <end position="107"/>
    </location>
</feature>
<feature type="compositionally biased region" description="Low complexity" evidence="1">
    <location>
        <begin position="216"/>
        <end position="227"/>
    </location>
</feature>
<evidence type="ECO:0000313" key="2">
    <source>
        <dbReference type="EMBL" id="CAL1572204.1"/>
    </source>
</evidence>
<evidence type="ECO:0000256" key="1">
    <source>
        <dbReference type="SAM" id="MobiDB-lite"/>
    </source>
</evidence>
<feature type="compositionally biased region" description="Acidic residues" evidence="1">
    <location>
        <begin position="250"/>
        <end position="260"/>
    </location>
</feature>
<dbReference type="AlphaFoldDB" id="A0AAV2J3U2"/>
<feature type="region of interest" description="Disordered" evidence="1">
    <location>
        <begin position="22"/>
        <end position="41"/>
    </location>
</feature>
<feature type="compositionally biased region" description="Low complexity" evidence="1">
    <location>
        <begin position="309"/>
        <end position="321"/>
    </location>
</feature>
<feature type="compositionally biased region" description="Pro residues" evidence="1">
    <location>
        <begin position="452"/>
        <end position="463"/>
    </location>
</feature>